<name>A0A2Z4Q8Y5_9CAUD</name>
<evidence type="ECO:0000313" key="2">
    <source>
        <dbReference type="Proteomes" id="UP000250672"/>
    </source>
</evidence>
<gene>
    <name evidence="1" type="primary">9</name>
    <name evidence="1" type="ORF">PBI_TRINE_9</name>
</gene>
<accession>A0A2Z4Q8Y5</accession>
<dbReference type="GeneID" id="54993625"/>
<evidence type="ECO:0000313" key="1">
    <source>
        <dbReference type="EMBL" id="AWY06511.1"/>
    </source>
</evidence>
<protein>
    <recommendedName>
        <fullName evidence="3">Head-to-tail connector protein</fullName>
    </recommendedName>
</protein>
<organism evidence="1 2">
    <name type="scientific">Gordonia phage Trine</name>
    <dbReference type="NCBI Taxonomy" id="2201431"/>
    <lineage>
        <taxon>Viruses</taxon>
        <taxon>Duplodnaviria</taxon>
        <taxon>Heunggongvirae</taxon>
        <taxon>Uroviricota</taxon>
        <taxon>Caudoviricetes</taxon>
        <taxon>Trinevirus</taxon>
        <taxon>Trinevirus trine</taxon>
    </lineage>
</organism>
<dbReference type="KEGG" id="vg:54993625"/>
<dbReference type="EMBL" id="MH271318">
    <property type="protein sequence ID" value="AWY06511.1"/>
    <property type="molecule type" value="Genomic_DNA"/>
</dbReference>
<dbReference type="Proteomes" id="UP000250672">
    <property type="component" value="Genome"/>
</dbReference>
<dbReference type="RefSeq" id="YP_009803066.1">
    <property type="nucleotide sequence ID" value="NC_047991.1"/>
</dbReference>
<sequence>MAKAPGFRLDRRGVGQLLKGRLGDAANKAAEDVAAAVRDKYPDLPVDVEKYTTDRGAASVMVKDSTARELQVREGLLTKAAARVGLEVKAR</sequence>
<proteinExistence type="predicted"/>
<reference evidence="2" key="1">
    <citation type="submission" date="2018-04" db="EMBL/GenBank/DDBJ databases">
        <authorList>
            <person name="Go L.Y."/>
            <person name="Mitchell J.A."/>
        </authorList>
    </citation>
    <scope>NUCLEOTIDE SEQUENCE [LARGE SCALE GENOMIC DNA]</scope>
</reference>
<keyword evidence="2" id="KW-1185">Reference proteome</keyword>
<evidence type="ECO:0008006" key="3">
    <source>
        <dbReference type="Google" id="ProtNLM"/>
    </source>
</evidence>